<name>A0A085MXA8_9BILA</name>
<accession>A0A085MXA8</accession>
<dbReference type="EMBL" id="KL367609">
    <property type="protein sequence ID" value="KFD61854.1"/>
    <property type="molecule type" value="Genomic_DNA"/>
</dbReference>
<evidence type="ECO:0000313" key="1">
    <source>
        <dbReference type="EMBL" id="KFD61854.1"/>
    </source>
</evidence>
<organism evidence="1">
    <name type="scientific">Trichuris suis</name>
    <name type="common">pig whipworm</name>
    <dbReference type="NCBI Taxonomy" id="68888"/>
    <lineage>
        <taxon>Eukaryota</taxon>
        <taxon>Metazoa</taxon>
        <taxon>Ecdysozoa</taxon>
        <taxon>Nematoda</taxon>
        <taxon>Enoplea</taxon>
        <taxon>Dorylaimia</taxon>
        <taxon>Trichinellida</taxon>
        <taxon>Trichuridae</taxon>
        <taxon>Trichuris</taxon>
    </lineage>
</organism>
<protein>
    <submittedName>
        <fullName evidence="1">Uncharacterized protein</fullName>
    </submittedName>
</protein>
<gene>
    <name evidence="1" type="ORF">M514_26002</name>
</gene>
<proteinExistence type="predicted"/>
<sequence>MLHLFSVDPAVSVCSLLGIVPSLGHAESLRFHGVTACSFACNVFSECCILLISCTTLKTGRVLVKEDIAVESVWNNGRVA</sequence>
<reference evidence="1" key="1">
    <citation type="journal article" date="2014" name="Nat. Genet.">
        <title>Genome and transcriptome of the porcine whipworm Trichuris suis.</title>
        <authorList>
            <person name="Jex A.R."/>
            <person name="Nejsum P."/>
            <person name="Schwarz E.M."/>
            <person name="Hu L."/>
            <person name="Young N.D."/>
            <person name="Hall R.S."/>
            <person name="Korhonen P.K."/>
            <person name="Liao S."/>
            <person name="Thamsborg S."/>
            <person name="Xia J."/>
            <person name="Xu P."/>
            <person name="Wang S."/>
            <person name="Scheerlinck J.P."/>
            <person name="Hofmann A."/>
            <person name="Sternberg P.W."/>
            <person name="Wang J."/>
            <person name="Gasser R.B."/>
        </authorList>
    </citation>
    <scope>NUCLEOTIDE SEQUENCE [LARGE SCALE GENOMIC DNA]</scope>
    <source>
        <strain evidence="1">DCEP-RM93F</strain>
    </source>
</reference>
<dbReference type="AlphaFoldDB" id="A0A085MXA8"/>
<dbReference type="Proteomes" id="UP000030758">
    <property type="component" value="Unassembled WGS sequence"/>
</dbReference>